<reference evidence="2" key="1">
    <citation type="submission" date="2020-07" db="EMBL/GenBank/DDBJ databases">
        <title>The High-quality genome of the commercially important snow crab, Chionoecetes opilio.</title>
        <authorList>
            <person name="Jeong J.-H."/>
            <person name="Ryu S."/>
        </authorList>
    </citation>
    <scope>NUCLEOTIDE SEQUENCE</scope>
    <source>
        <strain evidence="2">MADBK_172401_WGS</strain>
        <tissue evidence="2">Digestive gland</tissue>
    </source>
</reference>
<keyword evidence="3" id="KW-1185">Reference proteome</keyword>
<feature type="region of interest" description="Disordered" evidence="1">
    <location>
        <begin position="80"/>
        <end position="117"/>
    </location>
</feature>
<gene>
    <name evidence="2" type="ORF">GWK47_027064</name>
</gene>
<evidence type="ECO:0000313" key="2">
    <source>
        <dbReference type="EMBL" id="KAG0695064.1"/>
    </source>
</evidence>
<dbReference type="Proteomes" id="UP000770661">
    <property type="component" value="Unassembled WGS sequence"/>
</dbReference>
<dbReference type="PROSITE" id="PS51257">
    <property type="entry name" value="PROKAR_LIPOPROTEIN"/>
    <property type="match status" value="1"/>
</dbReference>
<name>A0A8J8W9T3_CHIOP</name>
<evidence type="ECO:0000313" key="3">
    <source>
        <dbReference type="Proteomes" id="UP000770661"/>
    </source>
</evidence>
<accession>A0A8J8W9T3</accession>
<feature type="compositionally biased region" description="Pro residues" evidence="1">
    <location>
        <begin position="94"/>
        <end position="109"/>
    </location>
</feature>
<proteinExistence type="predicted"/>
<protein>
    <submittedName>
        <fullName evidence="2">Uncharacterized protein</fullName>
    </submittedName>
</protein>
<evidence type="ECO:0000256" key="1">
    <source>
        <dbReference type="SAM" id="MobiDB-lite"/>
    </source>
</evidence>
<dbReference type="AlphaFoldDB" id="A0A8J8W9T3"/>
<comment type="caution">
    <text evidence="2">The sequence shown here is derived from an EMBL/GenBank/DDBJ whole genome shotgun (WGS) entry which is preliminary data.</text>
</comment>
<sequence length="117" mass="12379">MHESGKVEIKWTTVETKCGNVNGTGVGSGCRGMACRVARVFRRDVEGWRRGGAPGWPGAQGIECLRGKHVVINTSLATTASFTGDTGPWRGAMSPPPYNAPPRGAPPPEFTARSCLP</sequence>
<dbReference type="OrthoDB" id="6373033at2759"/>
<dbReference type="EMBL" id="JACEEZ010026059">
    <property type="protein sequence ID" value="KAG0695064.1"/>
    <property type="molecule type" value="Genomic_DNA"/>
</dbReference>
<organism evidence="2 3">
    <name type="scientific">Chionoecetes opilio</name>
    <name type="common">Atlantic snow crab</name>
    <name type="synonym">Cancer opilio</name>
    <dbReference type="NCBI Taxonomy" id="41210"/>
    <lineage>
        <taxon>Eukaryota</taxon>
        <taxon>Metazoa</taxon>
        <taxon>Ecdysozoa</taxon>
        <taxon>Arthropoda</taxon>
        <taxon>Crustacea</taxon>
        <taxon>Multicrustacea</taxon>
        <taxon>Malacostraca</taxon>
        <taxon>Eumalacostraca</taxon>
        <taxon>Eucarida</taxon>
        <taxon>Decapoda</taxon>
        <taxon>Pleocyemata</taxon>
        <taxon>Brachyura</taxon>
        <taxon>Eubrachyura</taxon>
        <taxon>Majoidea</taxon>
        <taxon>Majidae</taxon>
        <taxon>Chionoecetes</taxon>
    </lineage>
</organism>